<protein>
    <submittedName>
        <fullName evidence="1">Uncharacterized protein</fullName>
    </submittedName>
</protein>
<dbReference type="RefSeq" id="WP_194557278.1">
    <property type="nucleotide sequence ID" value="NZ_JADKMY010000004.1"/>
</dbReference>
<dbReference type="Proteomes" id="UP000635902">
    <property type="component" value="Unassembled WGS sequence"/>
</dbReference>
<gene>
    <name evidence="1" type="ORF">IRY30_09840</name>
</gene>
<organism evidence="1 2">
    <name type="scientific">Corynebacterium suicordis DSM 45110</name>
    <dbReference type="NCBI Taxonomy" id="1121369"/>
    <lineage>
        <taxon>Bacteria</taxon>
        <taxon>Bacillati</taxon>
        <taxon>Actinomycetota</taxon>
        <taxon>Actinomycetes</taxon>
        <taxon>Mycobacteriales</taxon>
        <taxon>Corynebacteriaceae</taxon>
        <taxon>Corynebacterium</taxon>
    </lineage>
</organism>
<evidence type="ECO:0000313" key="2">
    <source>
        <dbReference type="Proteomes" id="UP000635902"/>
    </source>
</evidence>
<reference evidence="1 2" key="1">
    <citation type="submission" date="2020-10" db="EMBL/GenBank/DDBJ databases">
        <title>Novel species in genus Corynebacterium.</title>
        <authorList>
            <person name="Zhang G."/>
        </authorList>
    </citation>
    <scope>NUCLEOTIDE SEQUENCE [LARGE SCALE GENOMIC DNA]</scope>
    <source>
        <strain evidence="1 2">DSM 45110</strain>
    </source>
</reference>
<evidence type="ECO:0000313" key="1">
    <source>
        <dbReference type="EMBL" id="MBF4554370.1"/>
    </source>
</evidence>
<name>A0ABR9ZLQ4_9CORY</name>
<dbReference type="EMBL" id="JADKMY010000004">
    <property type="protein sequence ID" value="MBF4554370.1"/>
    <property type="molecule type" value="Genomic_DNA"/>
</dbReference>
<proteinExistence type="predicted"/>
<sequence length="94" mass="10687">MNTNTLLIERTRAAASIYFPADSLPELSTIEECRRSCAQMNIKPEELIAPNSRVWQVILMCQQMKEGSAVFTFRGDGSHTIIQQTITEILQEDR</sequence>
<accession>A0ABR9ZLQ4</accession>
<comment type="caution">
    <text evidence="1">The sequence shown here is derived from an EMBL/GenBank/DDBJ whole genome shotgun (WGS) entry which is preliminary data.</text>
</comment>
<keyword evidence="2" id="KW-1185">Reference proteome</keyword>